<sequence length="240" mass="27297">MPLDKYGVLKGTKFKYYRDQPDNFGKFYHGNVEILANGINYRCAIDVDSQSTQIQWRIINLSASDVAMIASKPDGWTHLVSNESSGAIDYIRWKPMWVTIRIPILFYYNWIIKIPPWIYPTKLKQFEKSEIRSNAPFKIIVLEQSSFWKIGSNIDAIEQLESVLVQGDKLLILGQFFNTGNGVHDIHQNQGDPINGGHSADNAIWQDGATIVQKADGSYVGFFNKFATQSFKTDDFGHPI</sequence>
<keyword evidence="4" id="KW-1185">Reference proteome</keyword>
<organism evidence="2 3">
    <name type="scientific">Flavobacterium resistens</name>
    <dbReference type="NCBI Taxonomy" id="443612"/>
    <lineage>
        <taxon>Bacteria</taxon>
        <taxon>Pseudomonadati</taxon>
        <taxon>Bacteroidota</taxon>
        <taxon>Flavobacteriia</taxon>
        <taxon>Flavobacteriales</taxon>
        <taxon>Flavobacteriaceae</taxon>
        <taxon>Flavobacterium</taxon>
    </lineage>
</organism>
<dbReference type="OrthoDB" id="291334at2"/>
<evidence type="ECO:0000313" key="2">
    <source>
        <dbReference type="EMBL" id="SMO36344.1"/>
    </source>
</evidence>
<proteinExistence type="predicted"/>
<dbReference type="InterPro" id="IPR019268">
    <property type="entry name" value="DUF2278"/>
</dbReference>
<name>A0A521ANE9_9FLAO</name>
<evidence type="ECO:0000313" key="4">
    <source>
        <dbReference type="Proteomes" id="UP000468990"/>
    </source>
</evidence>
<dbReference type="Proteomes" id="UP000317289">
    <property type="component" value="Unassembled WGS sequence"/>
</dbReference>
<evidence type="ECO:0000313" key="1">
    <source>
        <dbReference type="EMBL" id="MRX69812.1"/>
    </source>
</evidence>
<protein>
    <submittedName>
        <fullName evidence="1">DUF2278 family protein</fullName>
    </submittedName>
    <submittedName>
        <fullName evidence="2">Uncharacterized conserved protein</fullName>
    </submittedName>
</protein>
<dbReference type="Pfam" id="PF10042">
    <property type="entry name" value="DUF2278"/>
    <property type="match status" value="1"/>
</dbReference>
<accession>A0A521ANE9</accession>
<dbReference type="EMBL" id="WKKG01000010">
    <property type="protein sequence ID" value="MRX69812.1"/>
    <property type="molecule type" value="Genomic_DNA"/>
</dbReference>
<dbReference type="AlphaFoldDB" id="A0A521ANE9"/>
<dbReference type="EMBL" id="FXTA01000001">
    <property type="protein sequence ID" value="SMO36344.1"/>
    <property type="molecule type" value="Genomic_DNA"/>
</dbReference>
<gene>
    <name evidence="1" type="ORF">GJU42_17715</name>
    <name evidence="2" type="ORF">SAMN06265349_101266</name>
</gene>
<dbReference type="Proteomes" id="UP000468990">
    <property type="component" value="Unassembled WGS sequence"/>
</dbReference>
<reference evidence="1 4" key="2">
    <citation type="submission" date="2019-11" db="EMBL/GenBank/DDBJ databases">
        <title>Flavobacterium resistens genome.</title>
        <authorList>
            <person name="Wilson V.M."/>
            <person name="Newman J.D."/>
        </authorList>
    </citation>
    <scope>NUCLEOTIDE SEQUENCE [LARGE SCALE GENOMIC DNA]</scope>
    <source>
        <strain evidence="1 4">DSM 19382</strain>
    </source>
</reference>
<evidence type="ECO:0000313" key="3">
    <source>
        <dbReference type="Proteomes" id="UP000317289"/>
    </source>
</evidence>
<dbReference type="RefSeq" id="WP_142448897.1">
    <property type="nucleotide sequence ID" value="NZ_FXTA01000001.1"/>
</dbReference>
<reference evidence="2 3" key="1">
    <citation type="submission" date="2017-05" db="EMBL/GenBank/DDBJ databases">
        <authorList>
            <person name="Varghese N."/>
            <person name="Submissions S."/>
        </authorList>
    </citation>
    <scope>NUCLEOTIDE SEQUENCE [LARGE SCALE GENOMIC DNA]</scope>
    <source>
        <strain evidence="2 3">DSM 19382</strain>
    </source>
</reference>